<reference evidence="3 4" key="1">
    <citation type="journal article" date="2019" name="Int. J. Syst. Evol. Microbiol.">
        <title>The Global Catalogue of Microorganisms (GCM) 10K type strain sequencing project: providing services to taxonomists for standard genome sequencing and annotation.</title>
        <authorList>
            <consortium name="The Broad Institute Genomics Platform"/>
            <consortium name="The Broad Institute Genome Sequencing Center for Infectious Disease"/>
            <person name="Wu L."/>
            <person name="Ma J."/>
        </authorList>
    </citation>
    <scope>NUCLEOTIDE SEQUENCE [LARGE SCALE GENOMIC DNA]</scope>
    <source>
        <strain evidence="3 4">JCM 14969</strain>
    </source>
</reference>
<evidence type="ECO:0000313" key="4">
    <source>
        <dbReference type="Proteomes" id="UP001500393"/>
    </source>
</evidence>
<keyword evidence="1" id="KW-0175">Coiled coil</keyword>
<dbReference type="RefSeq" id="WP_344219815.1">
    <property type="nucleotide sequence ID" value="NZ_BAAAOS010000048.1"/>
</dbReference>
<accession>A0ABN2E9E3</accession>
<evidence type="ECO:0000313" key="3">
    <source>
        <dbReference type="EMBL" id="GAA1598106.1"/>
    </source>
</evidence>
<feature type="coiled-coil region" evidence="1">
    <location>
        <begin position="35"/>
        <end position="62"/>
    </location>
</feature>
<protein>
    <submittedName>
        <fullName evidence="3">Uncharacterized protein</fullName>
    </submittedName>
</protein>
<keyword evidence="4" id="KW-1185">Reference proteome</keyword>
<organism evidence="3 4">
    <name type="scientific">Kribbella sancticallisti</name>
    <dbReference type="NCBI Taxonomy" id="460087"/>
    <lineage>
        <taxon>Bacteria</taxon>
        <taxon>Bacillati</taxon>
        <taxon>Actinomycetota</taxon>
        <taxon>Actinomycetes</taxon>
        <taxon>Propionibacteriales</taxon>
        <taxon>Kribbellaceae</taxon>
        <taxon>Kribbella</taxon>
    </lineage>
</organism>
<comment type="caution">
    <text evidence="3">The sequence shown here is derived from an EMBL/GenBank/DDBJ whole genome shotgun (WGS) entry which is preliminary data.</text>
</comment>
<gene>
    <name evidence="3" type="ORF">GCM10009789_60070</name>
</gene>
<evidence type="ECO:0000256" key="2">
    <source>
        <dbReference type="SAM" id="MobiDB-lite"/>
    </source>
</evidence>
<proteinExistence type="predicted"/>
<dbReference type="EMBL" id="BAAAOS010000048">
    <property type="protein sequence ID" value="GAA1598106.1"/>
    <property type="molecule type" value="Genomic_DNA"/>
</dbReference>
<name>A0ABN2E9E3_9ACTN</name>
<evidence type="ECO:0000256" key="1">
    <source>
        <dbReference type="SAM" id="Coils"/>
    </source>
</evidence>
<sequence>MSVETEQAAAVELTDRTANALVAARTALSFAAEAADDVDNVLRRTEDEISELSAQANRMYDSELPERQMAIAQEAAYGIRQRINRGHEGLEDVRGELRKASVALNAGLQTLDELEQLPGQRGEATMLLRGRLDSLAEVIQDAGRGTDRAGERLEETSVDLNRLRNQPDRVHDREEAADAIRRASRGVDEGVMDVRGGLRGLRSGLEDAEPTANAAAQESVDLAMAARAAMNPTPRSAQRVQTDGAERDLRQRTSGPAQDSDRGR</sequence>
<dbReference type="Proteomes" id="UP001500393">
    <property type="component" value="Unassembled WGS sequence"/>
</dbReference>
<feature type="region of interest" description="Disordered" evidence="2">
    <location>
        <begin position="227"/>
        <end position="264"/>
    </location>
</feature>